<gene>
    <name evidence="2" type="ORF">DES52_101442</name>
</gene>
<keyword evidence="3" id="KW-1185">Reference proteome</keyword>
<dbReference type="GO" id="GO:0016491">
    <property type="term" value="F:oxidoreductase activity"/>
    <property type="evidence" value="ECO:0007669"/>
    <property type="project" value="UniProtKB-KW"/>
</dbReference>
<dbReference type="InterPro" id="IPR002347">
    <property type="entry name" value="SDR_fam"/>
</dbReference>
<dbReference type="CDD" id="cd05327">
    <property type="entry name" value="retinol-DH_like_SDR_c_like"/>
    <property type="match status" value="1"/>
</dbReference>
<dbReference type="Pfam" id="PF00106">
    <property type="entry name" value="adh_short"/>
    <property type="match status" value="1"/>
</dbReference>
<keyword evidence="1" id="KW-0560">Oxidoreductase</keyword>
<organism evidence="2 3">
    <name type="scientific">Deinococcus yavapaiensis KR-236</name>
    <dbReference type="NCBI Taxonomy" id="694435"/>
    <lineage>
        <taxon>Bacteria</taxon>
        <taxon>Thermotogati</taxon>
        <taxon>Deinococcota</taxon>
        <taxon>Deinococci</taxon>
        <taxon>Deinococcales</taxon>
        <taxon>Deinococcaceae</taxon>
        <taxon>Deinococcus</taxon>
    </lineage>
</organism>
<dbReference type="PRINTS" id="PR00081">
    <property type="entry name" value="GDHRDH"/>
</dbReference>
<dbReference type="PANTHER" id="PTHR43157">
    <property type="entry name" value="PHOSPHATIDYLINOSITOL-GLYCAN BIOSYNTHESIS CLASS F PROTEIN-RELATED"/>
    <property type="match status" value="1"/>
</dbReference>
<name>A0A318SFU2_9DEIO</name>
<evidence type="ECO:0000313" key="3">
    <source>
        <dbReference type="Proteomes" id="UP000248326"/>
    </source>
</evidence>
<accession>A0A318SFU2</accession>
<dbReference type="Proteomes" id="UP000248326">
    <property type="component" value="Unassembled WGS sequence"/>
</dbReference>
<dbReference type="EMBL" id="QJSX01000001">
    <property type="protein sequence ID" value="PYE56637.1"/>
    <property type="molecule type" value="Genomic_DNA"/>
</dbReference>
<dbReference type="PANTHER" id="PTHR43157:SF31">
    <property type="entry name" value="PHOSPHATIDYLINOSITOL-GLYCAN BIOSYNTHESIS CLASS F PROTEIN"/>
    <property type="match status" value="1"/>
</dbReference>
<reference evidence="2 3" key="1">
    <citation type="submission" date="2018-06" db="EMBL/GenBank/DDBJ databases">
        <title>Genomic Encyclopedia of Type Strains, Phase IV (KMG-IV): sequencing the most valuable type-strain genomes for metagenomic binning, comparative biology and taxonomic classification.</title>
        <authorList>
            <person name="Goeker M."/>
        </authorList>
    </citation>
    <scope>NUCLEOTIDE SEQUENCE [LARGE SCALE GENOMIC DNA]</scope>
    <source>
        <strain evidence="2 3">DSM 18048</strain>
    </source>
</reference>
<sequence length="298" mass="32790">MFQPSGRRILFGMTSFARSDLNGKIALVTGGTNGIGLVAARELARMDAHVVIVGRSEAKLGDSARVIKAETGRDVETMKADLEILSEVRLLADTFSTRFDRLDVLLNNAGAFFQRRAETRDGIERTWALNHLAPFVLTTRLLPLLERAGDARVVTVSSDAHRFGRLHWDDIEFRRRYSAWGAYGQSKLANILFARELARRTAGTGMTSNALHPGFVRTGFGGGSESSLSGRLLRLMTRFAITAEEGARTSVYLCASPTVHGVSGKYFEKEREAVPAPRALDDQSARRLWDVSEAMTSV</sequence>
<comment type="caution">
    <text evidence="2">The sequence shown here is derived from an EMBL/GenBank/DDBJ whole genome shotgun (WGS) entry which is preliminary data.</text>
</comment>
<proteinExistence type="predicted"/>
<evidence type="ECO:0000313" key="2">
    <source>
        <dbReference type="EMBL" id="PYE56637.1"/>
    </source>
</evidence>
<dbReference type="Gene3D" id="3.40.50.720">
    <property type="entry name" value="NAD(P)-binding Rossmann-like Domain"/>
    <property type="match status" value="1"/>
</dbReference>
<dbReference type="AlphaFoldDB" id="A0A318SFU2"/>
<dbReference type="InterPro" id="IPR036291">
    <property type="entry name" value="NAD(P)-bd_dom_sf"/>
</dbReference>
<protein>
    <submittedName>
        <fullName evidence="2">NAD(P)-dependent dehydrogenase (Short-subunit alcohol dehydrogenase family)</fullName>
    </submittedName>
</protein>
<evidence type="ECO:0000256" key="1">
    <source>
        <dbReference type="ARBA" id="ARBA00023002"/>
    </source>
</evidence>
<dbReference type="SUPFAM" id="SSF51735">
    <property type="entry name" value="NAD(P)-binding Rossmann-fold domains"/>
    <property type="match status" value="1"/>
</dbReference>